<protein>
    <submittedName>
        <fullName evidence="2">Uncharacterized protein</fullName>
    </submittedName>
</protein>
<proteinExistence type="predicted"/>
<dbReference type="VEuPathDB" id="FungiDB:VP01_2032g1"/>
<dbReference type="Proteomes" id="UP000037035">
    <property type="component" value="Unassembled WGS sequence"/>
</dbReference>
<feature type="region of interest" description="Disordered" evidence="1">
    <location>
        <begin position="74"/>
        <end position="101"/>
    </location>
</feature>
<dbReference type="EMBL" id="LAVV01006874">
    <property type="protein sequence ID" value="KNZ57951.1"/>
    <property type="molecule type" value="Genomic_DNA"/>
</dbReference>
<evidence type="ECO:0000256" key="1">
    <source>
        <dbReference type="SAM" id="MobiDB-lite"/>
    </source>
</evidence>
<keyword evidence="3" id="KW-1185">Reference proteome</keyword>
<accession>A0A0L6VAY5</accession>
<name>A0A0L6VAY5_9BASI</name>
<dbReference type="AlphaFoldDB" id="A0A0L6VAY5"/>
<evidence type="ECO:0000313" key="3">
    <source>
        <dbReference type="Proteomes" id="UP000037035"/>
    </source>
</evidence>
<gene>
    <name evidence="2" type="ORF">VP01_2032g1</name>
</gene>
<evidence type="ECO:0000313" key="2">
    <source>
        <dbReference type="EMBL" id="KNZ57951.1"/>
    </source>
</evidence>
<sequence>MPVWLRLYRGINSTNSFDCINGEGITSGNYRHGPHFNPHQITHDFFSKYIKCSRAHTVPNTEISFLRRENDNDLNSASEASNTSDSSSDSHQSCSVKRTSSLSKKHREAHIQTVRPGHICTWISLFYFLIYISNSGLNGTKLPNLVVFLTCKVTEHLA</sequence>
<feature type="compositionally biased region" description="Low complexity" evidence="1">
    <location>
        <begin position="76"/>
        <end position="95"/>
    </location>
</feature>
<reference evidence="2 3" key="1">
    <citation type="submission" date="2015-08" db="EMBL/GenBank/DDBJ databases">
        <title>Next Generation Sequencing and Analysis of the Genome of Puccinia sorghi L Schw, the Causal Agent of Maize Common Rust.</title>
        <authorList>
            <person name="Rochi L."/>
            <person name="Burguener G."/>
            <person name="Darino M."/>
            <person name="Turjanski A."/>
            <person name="Kreff E."/>
            <person name="Dieguez M.J."/>
            <person name="Sacco F."/>
        </authorList>
    </citation>
    <scope>NUCLEOTIDE SEQUENCE [LARGE SCALE GENOMIC DNA]</scope>
    <source>
        <strain evidence="2 3">RO10H11247</strain>
    </source>
</reference>
<comment type="caution">
    <text evidence="2">The sequence shown here is derived from an EMBL/GenBank/DDBJ whole genome shotgun (WGS) entry which is preliminary data.</text>
</comment>
<organism evidence="2 3">
    <name type="scientific">Puccinia sorghi</name>
    <dbReference type="NCBI Taxonomy" id="27349"/>
    <lineage>
        <taxon>Eukaryota</taxon>
        <taxon>Fungi</taxon>
        <taxon>Dikarya</taxon>
        <taxon>Basidiomycota</taxon>
        <taxon>Pucciniomycotina</taxon>
        <taxon>Pucciniomycetes</taxon>
        <taxon>Pucciniales</taxon>
        <taxon>Pucciniaceae</taxon>
        <taxon>Puccinia</taxon>
    </lineage>
</organism>